<dbReference type="Pfam" id="PF00651">
    <property type="entry name" value="BTB"/>
    <property type="match status" value="1"/>
</dbReference>
<dbReference type="PROSITE" id="PS50097">
    <property type="entry name" value="BTB"/>
    <property type="match status" value="1"/>
</dbReference>
<proteinExistence type="predicted"/>
<dbReference type="AlphaFoldDB" id="S7RE36"/>
<accession>S7RE36</accession>
<dbReference type="SUPFAM" id="SSF54695">
    <property type="entry name" value="POZ domain"/>
    <property type="match status" value="1"/>
</dbReference>
<dbReference type="OrthoDB" id="3218112at2759"/>
<keyword evidence="3" id="KW-1185">Reference proteome</keyword>
<feature type="domain" description="BTB" evidence="1">
    <location>
        <begin position="1"/>
        <end position="59"/>
    </location>
</feature>
<evidence type="ECO:0000313" key="2">
    <source>
        <dbReference type="EMBL" id="EPQ50724.1"/>
    </source>
</evidence>
<dbReference type="Gene3D" id="3.30.710.10">
    <property type="entry name" value="Potassium Channel Kv1.1, Chain A"/>
    <property type="match status" value="1"/>
</dbReference>
<name>S7RE36_GLOTA</name>
<dbReference type="HOGENOM" id="CLU_033082_7_0_1"/>
<sequence>MRQETGFLVHRSMLCKVSPIFADMFTLPPSNVNESFEGLPVVQMPDAAEALEMFLKILYQEAALPVKRLDPNTPALVGPLLGLATKYEVEHLRTQVVARLMEDWPTSLPAWDTLEAEITAMREGWHSRHNCTGPTCDEPLDHHLPEPVAAIQLAKQYKIPAILPSAFYHLSRLSIEWGPDGTETYPSIQRGRLFMGTRTARWKSLPGNDYYNLLAGRTRLQNAAQRHVRGWKFEHVELPGDILAEAGVSDHEDEGCSRNARRNMISDLEKAIASHPDVLRTLQTYASFPLHNEPKDVCPRCVFIVMEKASALRKYLWEHLPEFFNIDTI</sequence>
<dbReference type="RefSeq" id="XP_007870970.1">
    <property type="nucleotide sequence ID" value="XM_007872779.1"/>
</dbReference>
<dbReference type="Proteomes" id="UP000030669">
    <property type="component" value="Unassembled WGS sequence"/>
</dbReference>
<gene>
    <name evidence="2" type="ORF">GLOTRDRAFT_66839</name>
</gene>
<dbReference type="InterPro" id="IPR011333">
    <property type="entry name" value="SKP1/BTB/POZ_sf"/>
</dbReference>
<evidence type="ECO:0000313" key="3">
    <source>
        <dbReference type="Proteomes" id="UP000030669"/>
    </source>
</evidence>
<dbReference type="GeneID" id="19307754"/>
<dbReference type="InterPro" id="IPR000210">
    <property type="entry name" value="BTB/POZ_dom"/>
</dbReference>
<organism evidence="2 3">
    <name type="scientific">Gloeophyllum trabeum (strain ATCC 11539 / FP-39264 / Madison 617)</name>
    <name type="common">Brown rot fungus</name>
    <dbReference type="NCBI Taxonomy" id="670483"/>
    <lineage>
        <taxon>Eukaryota</taxon>
        <taxon>Fungi</taxon>
        <taxon>Dikarya</taxon>
        <taxon>Basidiomycota</taxon>
        <taxon>Agaricomycotina</taxon>
        <taxon>Agaricomycetes</taxon>
        <taxon>Gloeophyllales</taxon>
        <taxon>Gloeophyllaceae</taxon>
        <taxon>Gloeophyllum</taxon>
    </lineage>
</organism>
<dbReference type="KEGG" id="gtr:GLOTRDRAFT_66839"/>
<protein>
    <recommendedName>
        <fullName evidence="1">BTB domain-containing protein</fullName>
    </recommendedName>
</protein>
<evidence type="ECO:0000259" key="1">
    <source>
        <dbReference type="PROSITE" id="PS50097"/>
    </source>
</evidence>
<dbReference type="OMA" id="RARSECW"/>
<reference evidence="2 3" key="1">
    <citation type="journal article" date="2012" name="Science">
        <title>The Paleozoic origin of enzymatic lignin decomposition reconstructed from 31 fungal genomes.</title>
        <authorList>
            <person name="Floudas D."/>
            <person name="Binder M."/>
            <person name="Riley R."/>
            <person name="Barry K."/>
            <person name="Blanchette R.A."/>
            <person name="Henrissat B."/>
            <person name="Martinez A.T."/>
            <person name="Otillar R."/>
            <person name="Spatafora J.W."/>
            <person name="Yadav J.S."/>
            <person name="Aerts A."/>
            <person name="Benoit I."/>
            <person name="Boyd A."/>
            <person name="Carlson A."/>
            <person name="Copeland A."/>
            <person name="Coutinho P.M."/>
            <person name="de Vries R.P."/>
            <person name="Ferreira P."/>
            <person name="Findley K."/>
            <person name="Foster B."/>
            <person name="Gaskell J."/>
            <person name="Glotzer D."/>
            <person name="Gorecki P."/>
            <person name="Heitman J."/>
            <person name="Hesse C."/>
            <person name="Hori C."/>
            <person name="Igarashi K."/>
            <person name="Jurgens J.A."/>
            <person name="Kallen N."/>
            <person name="Kersten P."/>
            <person name="Kohler A."/>
            <person name="Kuees U."/>
            <person name="Kumar T.K.A."/>
            <person name="Kuo A."/>
            <person name="LaButti K."/>
            <person name="Larrondo L.F."/>
            <person name="Lindquist E."/>
            <person name="Ling A."/>
            <person name="Lombard V."/>
            <person name="Lucas S."/>
            <person name="Lundell T."/>
            <person name="Martin R."/>
            <person name="McLaughlin D.J."/>
            <person name="Morgenstern I."/>
            <person name="Morin E."/>
            <person name="Murat C."/>
            <person name="Nagy L.G."/>
            <person name="Nolan M."/>
            <person name="Ohm R.A."/>
            <person name="Patyshakuliyeva A."/>
            <person name="Rokas A."/>
            <person name="Ruiz-Duenas F.J."/>
            <person name="Sabat G."/>
            <person name="Salamov A."/>
            <person name="Samejima M."/>
            <person name="Schmutz J."/>
            <person name="Slot J.C."/>
            <person name="St John F."/>
            <person name="Stenlid J."/>
            <person name="Sun H."/>
            <person name="Sun S."/>
            <person name="Syed K."/>
            <person name="Tsang A."/>
            <person name="Wiebenga A."/>
            <person name="Young D."/>
            <person name="Pisabarro A."/>
            <person name="Eastwood D.C."/>
            <person name="Martin F."/>
            <person name="Cullen D."/>
            <person name="Grigoriev I.V."/>
            <person name="Hibbett D.S."/>
        </authorList>
    </citation>
    <scope>NUCLEOTIDE SEQUENCE [LARGE SCALE GENOMIC DNA]</scope>
    <source>
        <strain evidence="2 3">ATCC 11539</strain>
    </source>
</reference>
<dbReference type="EMBL" id="KB469314">
    <property type="protein sequence ID" value="EPQ50724.1"/>
    <property type="molecule type" value="Genomic_DNA"/>
</dbReference>
<dbReference type="eggNOG" id="ENOG502SPSS">
    <property type="taxonomic scope" value="Eukaryota"/>
</dbReference>